<feature type="transmembrane region" description="Helical" evidence="1">
    <location>
        <begin position="304"/>
        <end position="322"/>
    </location>
</feature>
<name>A0A5N5RJB9_9BIFI</name>
<dbReference type="RefSeq" id="WP_151916678.1">
    <property type="nucleotide sequence ID" value="NZ_RQSP01000012.1"/>
</dbReference>
<comment type="caution">
    <text evidence="2">The sequence shown here is derived from an EMBL/GenBank/DDBJ whole genome shotgun (WGS) entry which is preliminary data.</text>
</comment>
<dbReference type="EMBL" id="RQSP01000012">
    <property type="protein sequence ID" value="KAB5607402.1"/>
    <property type="molecule type" value="Genomic_DNA"/>
</dbReference>
<keyword evidence="1" id="KW-1133">Transmembrane helix</keyword>
<sequence>MAASSMYTRYHRSTMSRKGRRKLGMMLEMRNKNNLLLMIFPVLLVAKIIVAKVLPDKYFFDNNRILAMALGTAGDRAWGGTYDTAANLFRTINVMHLETMLQWSICLGVLFTFLISVMIAHADAPDLLQTLFILATVGLLNIYIFTIGKDIIQFVFFFAVYLVLISPIRRSWVKLLLCAAILYYESKMFREYYALIAALVLAVYVVMTFFRRKKRINGIDVAAIVVVLFAIVYAAMVAASIIMPGEYKTILDLRAGYDKSFSDNGITATLILNRIPGDGLPIFMLNYVINVFRMMIPIELALRGAYYLPFFAFQCMVTAYVVNLIRQINRIDDPMLYIALYVYIGYALASVLFEPDFGSWTRHEAATFPVLMLLVLNRYQRVPITEEERMLFARPTL</sequence>
<keyword evidence="1" id="KW-0812">Transmembrane</keyword>
<keyword evidence="3" id="KW-1185">Reference proteome</keyword>
<evidence type="ECO:0008006" key="4">
    <source>
        <dbReference type="Google" id="ProtNLM"/>
    </source>
</evidence>
<organism evidence="2 3">
    <name type="scientific">Bifidobacterium jacchi</name>
    <dbReference type="NCBI Taxonomy" id="2490545"/>
    <lineage>
        <taxon>Bacteria</taxon>
        <taxon>Bacillati</taxon>
        <taxon>Actinomycetota</taxon>
        <taxon>Actinomycetes</taxon>
        <taxon>Bifidobacteriales</taxon>
        <taxon>Bifidobacteriaceae</taxon>
        <taxon>Bifidobacterium</taxon>
    </lineage>
</organism>
<feature type="transmembrane region" description="Helical" evidence="1">
    <location>
        <begin position="151"/>
        <end position="172"/>
    </location>
</feature>
<feature type="transmembrane region" description="Helical" evidence="1">
    <location>
        <begin position="334"/>
        <end position="353"/>
    </location>
</feature>
<proteinExistence type="predicted"/>
<feature type="transmembrane region" description="Helical" evidence="1">
    <location>
        <begin position="100"/>
        <end position="120"/>
    </location>
</feature>
<accession>A0A5N5RJB9</accession>
<evidence type="ECO:0000256" key="1">
    <source>
        <dbReference type="SAM" id="Phobius"/>
    </source>
</evidence>
<feature type="transmembrane region" description="Helical" evidence="1">
    <location>
        <begin position="222"/>
        <end position="243"/>
    </location>
</feature>
<feature type="transmembrane region" description="Helical" evidence="1">
    <location>
        <begin position="192"/>
        <end position="210"/>
    </location>
</feature>
<protein>
    <recommendedName>
        <fullName evidence="4">EpsG family protein</fullName>
    </recommendedName>
</protein>
<dbReference type="AlphaFoldDB" id="A0A5N5RJB9"/>
<gene>
    <name evidence="2" type="ORF">EHS19_04960</name>
</gene>
<evidence type="ECO:0000313" key="3">
    <source>
        <dbReference type="Proteomes" id="UP000326336"/>
    </source>
</evidence>
<feature type="transmembrane region" description="Helical" evidence="1">
    <location>
        <begin position="127"/>
        <end position="145"/>
    </location>
</feature>
<dbReference type="OrthoDB" id="9812433at2"/>
<evidence type="ECO:0000313" key="2">
    <source>
        <dbReference type="EMBL" id="KAB5607402.1"/>
    </source>
</evidence>
<reference evidence="2 3" key="1">
    <citation type="journal article" date="2019" name="Int. J. Syst. Evol. Microbiol.">
        <title>Bifidobacterium jacchi sp. nov., isolated from the faeces of a baby common marmoset (Callithrix jacchus).</title>
        <authorList>
            <person name="Modesto M."/>
            <person name="Watanabe K."/>
            <person name="Arita M."/>
            <person name="Satti M."/>
            <person name="Oki K."/>
            <person name="Sciavilla P."/>
            <person name="Patavino C."/>
            <person name="Camma C."/>
            <person name="Michelini S."/>
            <person name="Sgorbati B."/>
            <person name="Mattarelli P."/>
        </authorList>
    </citation>
    <scope>NUCLEOTIDE SEQUENCE [LARGE SCALE GENOMIC DNA]</scope>
    <source>
        <strain evidence="2 3">MRM 9.3</strain>
    </source>
</reference>
<keyword evidence="1" id="KW-0472">Membrane</keyword>
<dbReference type="Proteomes" id="UP000326336">
    <property type="component" value="Unassembled WGS sequence"/>
</dbReference>